<dbReference type="GO" id="GO:0006779">
    <property type="term" value="P:porphyrin-containing compound biosynthetic process"/>
    <property type="evidence" value="ECO:0007669"/>
    <property type="project" value="InterPro"/>
</dbReference>
<dbReference type="KEGG" id="dhd:Dhaf_1110"/>
<dbReference type="SUPFAM" id="SSF51726">
    <property type="entry name" value="UROD/MetE-like"/>
    <property type="match status" value="1"/>
</dbReference>
<feature type="domain" description="Uroporphyrinogen decarboxylase (URO-D)" evidence="1">
    <location>
        <begin position="118"/>
        <end position="300"/>
    </location>
</feature>
<sequence>MTITKRENYLMAMNHEKPLWTPVFLYDNAAVGFCAAPGPWFEKGPVGGGYDGFGVRWITPESGSGTPIPAPNEYILTSETVQDWKKLVKFPNVNDFDWEDYAKAELTPYNRNEVTIDFGSGNGPFERLAALMGFEEALIALLEEPEACDELIGAIVDYKIEVAEKVAKYYKADYFTNYDDIATERGLFMSPSTFRKIIKPHTKRMYDAIRSLGMQPIQHTCGYAQDVIEDFIEMGAQAWTSVQPTNDIVALQKKYGDKISFIGGFNTNGRAAQVDATDEEIVKEVYRTLDTYGPQGSFIFFAYKLANTLDMNKFMAECMRAIGPAIARSMENAGLSQV</sequence>
<evidence type="ECO:0000313" key="3">
    <source>
        <dbReference type="Proteomes" id="UP000007726"/>
    </source>
</evidence>
<dbReference type="InterPro" id="IPR052024">
    <property type="entry name" value="Methanogen_methyltrans"/>
</dbReference>
<dbReference type="EMBL" id="CP001336">
    <property type="protein sequence ID" value="ACL19170.1"/>
    <property type="molecule type" value="Genomic_DNA"/>
</dbReference>
<dbReference type="RefSeq" id="WP_015943210.1">
    <property type="nucleotide sequence ID" value="NC_011830.1"/>
</dbReference>
<dbReference type="PANTHER" id="PTHR47099:SF1">
    <property type="entry name" value="METHYLCOBAMIDE:COM METHYLTRANSFERASE MTBA"/>
    <property type="match status" value="1"/>
</dbReference>
<dbReference type="Pfam" id="PF01208">
    <property type="entry name" value="URO-D"/>
    <property type="match status" value="1"/>
</dbReference>
<dbReference type="GO" id="GO:0004853">
    <property type="term" value="F:uroporphyrinogen decarboxylase activity"/>
    <property type="evidence" value="ECO:0007669"/>
    <property type="project" value="InterPro"/>
</dbReference>
<dbReference type="InterPro" id="IPR000257">
    <property type="entry name" value="Uroporphyrinogen_deCOase"/>
</dbReference>
<gene>
    <name evidence="2" type="ordered locus">Dhaf_1110</name>
</gene>
<dbReference type="Gene3D" id="3.20.20.210">
    <property type="match status" value="1"/>
</dbReference>
<evidence type="ECO:0000313" key="2">
    <source>
        <dbReference type="EMBL" id="ACL19170.1"/>
    </source>
</evidence>
<name>B8FZU6_DESHD</name>
<proteinExistence type="predicted"/>
<dbReference type="Proteomes" id="UP000007726">
    <property type="component" value="Chromosome"/>
</dbReference>
<organism evidence="2 3">
    <name type="scientific">Desulfitobacterium hafniense (strain DSM 10664 / DCB-2)</name>
    <dbReference type="NCBI Taxonomy" id="272564"/>
    <lineage>
        <taxon>Bacteria</taxon>
        <taxon>Bacillati</taxon>
        <taxon>Bacillota</taxon>
        <taxon>Clostridia</taxon>
        <taxon>Eubacteriales</taxon>
        <taxon>Desulfitobacteriaceae</taxon>
        <taxon>Desulfitobacterium</taxon>
    </lineage>
</organism>
<evidence type="ECO:0000259" key="1">
    <source>
        <dbReference type="Pfam" id="PF01208"/>
    </source>
</evidence>
<dbReference type="PANTHER" id="PTHR47099">
    <property type="entry name" value="METHYLCOBAMIDE:COM METHYLTRANSFERASE MTBA"/>
    <property type="match status" value="1"/>
</dbReference>
<protein>
    <recommendedName>
        <fullName evidence="1">Uroporphyrinogen decarboxylase (URO-D) domain-containing protein</fullName>
    </recommendedName>
</protein>
<dbReference type="InterPro" id="IPR038071">
    <property type="entry name" value="UROD/MetE-like_sf"/>
</dbReference>
<reference evidence="2 3" key="1">
    <citation type="journal article" date="2012" name="BMC Microbiol.">
        <title>Genome sequence of Desulfitobacterium hafniense DCB-2, a Gram-positive anaerobe capable of dehalogenation and metal reduction.</title>
        <authorList>
            <person name="Kim S.H."/>
            <person name="Harzman C."/>
            <person name="Davis J.K."/>
            <person name="Hutcheson R."/>
            <person name="Broderick J.B."/>
            <person name="Marsh T.L."/>
            <person name="Tiedje J.M."/>
        </authorList>
    </citation>
    <scope>NUCLEOTIDE SEQUENCE [LARGE SCALE GENOMIC DNA]</scope>
    <source>
        <strain evidence="3">DSM 10664 / DCB-2</strain>
    </source>
</reference>
<dbReference type="HOGENOM" id="CLU_054162_1_0_9"/>
<dbReference type="AlphaFoldDB" id="B8FZU6"/>
<accession>B8FZU6</accession>